<protein>
    <submittedName>
        <fullName evidence="3">Uncharacterized protein</fullName>
    </submittedName>
</protein>
<accession>A0A2A2KP66</accession>
<evidence type="ECO:0000256" key="2">
    <source>
        <dbReference type="SAM" id="Phobius"/>
    </source>
</evidence>
<sequence length="110" mass="12437">MAFCDTHSLGLGFQCMHWSIDLLGVVCLVFWLVLGFGILFRGWFVLRQPKAILWKFEKKNSVGASERIQTEGAVKNESKKDERANEKKSNSKSNNLAKKSNGSDEMKKKA</sequence>
<reference evidence="3 4" key="1">
    <citation type="journal article" date="2017" name="Curr. Biol.">
        <title>Genome architecture and evolution of a unichromosomal asexual nematode.</title>
        <authorList>
            <person name="Fradin H."/>
            <person name="Zegar C."/>
            <person name="Gutwein M."/>
            <person name="Lucas J."/>
            <person name="Kovtun M."/>
            <person name="Corcoran D."/>
            <person name="Baugh L.R."/>
            <person name="Kiontke K."/>
            <person name="Gunsalus K."/>
            <person name="Fitch D.H."/>
            <person name="Piano F."/>
        </authorList>
    </citation>
    <scope>NUCLEOTIDE SEQUENCE [LARGE SCALE GENOMIC DNA]</scope>
    <source>
        <strain evidence="3">PF1309</strain>
    </source>
</reference>
<keyword evidence="2" id="KW-1133">Transmembrane helix</keyword>
<dbReference type="EMBL" id="LIAE01008038">
    <property type="protein sequence ID" value="PAV75745.1"/>
    <property type="molecule type" value="Genomic_DNA"/>
</dbReference>
<keyword evidence="4" id="KW-1185">Reference proteome</keyword>
<feature type="transmembrane region" description="Helical" evidence="2">
    <location>
        <begin position="22"/>
        <end position="46"/>
    </location>
</feature>
<dbReference type="Proteomes" id="UP000218231">
    <property type="component" value="Unassembled WGS sequence"/>
</dbReference>
<evidence type="ECO:0000313" key="4">
    <source>
        <dbReference type="Proteomes" id="UP000218231"/>
    </source>
</evidence>
<feature type="region of interest" description="Disordered" evidence="1">
    <location>
        <begin position="72"/>
        <end position="110"/>
    </location>
</feature>
<proteinExistence type="predicted"/>
<feature type="compositionally biased region" description="Basic and acidic residues" evidence="1">
    <location>
        <begin position="101"/>
        <end position="110"/>
    </location>
</feature>
<name>A0A2A2KP66_9BILA</name>
<keyword evidence="2" id="KW-0812">Transmembrane</keyword>
<dbReference type="AlphaFoldDB" id="A0A2A2KP66"/>
<gene>
    <name evidence="3" type="ORF">WR25_11699</name>
</gene>
<evidence type="ECO:0000256" key="1">
    <source>
        <dbReference type="SAM" id="MobiDB-lite"/>
    </source>
</evidence>
<keyword evidence="2" id="KW-0472">Membrane</keyword>
<evidence type="ECO:0000313" key="3">
    <source>
        <dbReference type="EMBL" id="PAV75745.1"/>
    </source>
</evidence>
<feature type="compositionally biased region" description="Low complexity" evidence="1">
    <location>
        <begin position="91"/>
        <end position="100"/>
    </location>
</feature>
<organism evidence="3 4">
    <name type="scientific">Diploscapter pachys</name>
    <dbReference type="NCBI Taxonomy" id="2018661"/>
    <lineage>
        <taxon>Eukaryota</taxon>
        <taxon>Metazoa</taxon>
        <taxon>Ecdysozoa</taxon>
        <taxon>Nematoda</taxon>
        <taxon>Chromadorea</taxon>
        <taxon>Rhabditida</taxon>
        <taxon>Rhabditina</taxon>
        <taxon>Rhabditomorpha</taxon>
        <taxon>Rhabditoidea</taxon>
        <taxon>Rhabditidae</taxon>
        <taxon>Diploscapter</taxon>
    </lineage>
</organism>
<feature type="compositionally biased region" description="Basic and acidic residues" evidence="1">
    <location>
        <begin position="74"/>
        <end position="89"/>
    </location>
</feature>
<comment type="caution">
    <text evidence="3">The sequence shown here is derived from an EMBL/GenBank/DDBJ whole genome shotgun (WGS) entry which is preliminary data.</text>
</comment>